<feature type="non-terminal residue" evidence="1">
    <location>
        <position position="290"/>
    </location>
</feature>
<reference evidence="1" key="1">
    <citation type="submission" date="2021-06" db="EMBL/GenBank/DDBJ databases">
        <authorList>
            <person name="Kallberg Y."/>
            <person name="Tangrot J."/>
            <person name="Rosling A."/>
        </authorList>
    </citation>
    <scope>NUCLEOTIDE SEQUENCE</scope>
    <source>
        <strain evidence="1">CL551</strain>
    </source>
</reference>
<name>A0A9N9NRN6_9GLOM</name>
<evidence type="ECO:0000313" key="1">
    <source>
        <dbReference type="EMBL" id="CAG8751486.1"/>
    </source>
</evidence>
<dbReference type="OrthoDB" id="2442646at2759"/>
<sequence length="290" mass="33734">VVTMQLLEKLKVKPERSSIIKMISVHGESKRALGEISNFPFNVEGSEIPMNVVVTDANSYQVLDQLYDFEENQLTSSLNEELLSDSMENNSTFSLNETIIHIEDQSSSSLENQITSLNKLIVNEDQIEYTFNSLENQLDQTSNEDKEPPECHYNSVENYLTIYFDEMENNEADKTQIENLDKENLKDSIQIIKFDRKTSIWNSDEFKGTYLMNFNIENILTMGQKYYNSLFKGKESLWTNHERITSEGTVVLSTNPRTFPSRLEKQKEIMMISIRKAILWEIKFLYINVI</sequence>
<protein>
    <submittedName>
        <fullName evidence="1">16471_t:CDS:1</fullName>
    </submittedName>
</protein>
<dbReference type="Proteomes" id="UP000789342">
    <property type="component" value="Unassembled WGS sequence"/>
</dbReference>
<organism evidence="1 2">
    <name type="scientific">Acaulospora morrowiae</name>
    <dbReference type="NCBI Taxonomy" id="94023"/>
    <lineage>
        <taxon>Eukaryota</taxon>
        <taxon>Fungi</taxon>
        <taxon>Fungi incertae sedis</taxon>
        <taxon>Mucoromycota</taxon>
        <taxon>Glomeromycotina</taxon>
        <taxon>Glomeromycetes</taxon>
        <taxon>Diversisporales</taxon>
        <taxon>Acaulosporaceae</taxon>
        <taxon>Acaulospora</taxon>
    </lineage>
</organism>
<evidence type="ECO:0000313" key="2">
    <source>
        <dbReference type="Proteomes" id="UP000789342"/>
    </source>
</evidence>
<keyword evidence="2" id="KW-1185">Reference proteome</keyword>
<dbReference type="EMBL" id="CAJVPV010035735">
    <property type="protein sequence ID" value="CAG8751486.1"/>
    <property type="molecule type" value="Genomic_DNA"/>
</dbReference>
<gene>
    <name evidence="1" type="ORF">AMORRO_LOCUS15370</name>
</gene>
<comment type="caution">
    <text evidence="1">The sequence shown here is derived from an EMBL/GenBank/DDBJ whole genome shotgun (WGS) entry which is preliminary data.</text>
</comment>
<proteinExistence type="predicted"/>
<accession>A0A9N9NRN6</accession>
<dbReference type="AlphaFoldDB" id="A0A9N9NRN6"/>